<dbReference type="Gene3D" id="3.60.21.10">
    <property type="match status" value="1"/>
</dbReference>
<accession>A0A4T0X6U6</accession>
<evidence type="ECO:0000313" key="7">
    <source>
        <dbReference type="EMBL" id="TID31241.1"/>
    </source>
</evidence>
<dbReference type="InterPro" id="IPR033308">
    <property type="entry name" value="PGAP5/Cdc1/Ted1"/>
</dbReference>
<evidence type="ECO:0000313" key="8">
    <source>
        <dbReference type="Proteomes" id="UP000307173"/>
    </source>
</evidence>
<keyword evidence="4 5" id="KW-0472">Membrane</keyword>
<keyword evidence="3 5" id="KW-1133">Transmembrane helix</keyword>
<dbReference type="PANTHER" id="PTHR13315:SF4">
    <property type="entry name" value="METALLOPHOSPHOESTERASE, ISOFORM E"/>
    <property type="match status" value="1"/>
</dbReference>
<gene>
    <name evidence="7" type="ORF">CANINC_000184</name>
</gene>
<protein>
    <recommendedName>
        <fullName evidence="6">Calcineurin-like phosphoesterase domain-containing protein</fullName>
    </recommendedName>
</protein>
<comment type="caution">
    <text evidence="7">The sequence shown here is derived from an EMBL/GenBank/DDBJ whole genome shotgun (WGS) entry which is preliminary data.</text>
</comment>
<dbReference type="SUPFAM" id="SSF56300">
    <property type="entry name" value="Metallo-dependent phosphatases"/>
    <property type="match status" value="1"/>
</dbReference>
<keyword evidence="2 5" id="KW-0812">Transmembrane</keyword>
<dbReference type="AlphaFoldDB" id="A0A4T0X6U6"/>
<evidence type="ECO:0000259" key="6">
    <source>
        <dbReference type="Pfam" id="PF00149"/>
    </source>
</evidence>
<dbReference type="PANTHER" id="PTHR13315">
    <property type="entry name" value="METALLO PHOSPHOESTERASE RELATED"/>
    <property type="match status" value="1"/>
</dbReference>
<dbReference type="GO" id="GO:0005783">
    <property type="term" value="C:endoplasmic reticulum"/>
    <property type="evidence" value="ECO:0007669"/>
    <property type="project" value="TreeGrafter"/>
</dbReference>
<dbReference type="GO" id="GO:0016787">
    <property type="term" value="F:hydrolase activity"/>
    <property type="evidence" value="ECO:0007669"/>
    <property type="project" value="InterPro"/>
</dbReference>
<proteinExistence type="predicted"/>
<comment type="subcellular location">
    <subcellularLocation>
        <location evidence="1">Membrane</location>
        <topology evidence="1">Multi-pass membrane protein</topology>
    </subcellularLocation>
</comment>
<keyword evidence="8" id="KW-1185">Reference proteome</keyword>
<evidence type="ECO:0000256" key="3">
    <source>
        <dbReference type="ARBA" id="ARBA00022989"/>
    </source>
</evidence>
<evidence type="ECO:0000256" key="4">
    <source>
        <dbReference type="ARBA" id="ARBA00023136"/>
    </source>
</evidence>
<dbReference type="InterPro" id="IPR029052">
    <property type="entry name" value="Metallo-depent_PP-like"/>
</dbReference>
<dbReference type="GO" id="GO:0016020">
    <property type="term" value="C:membrane"/>
    <property type="evidence" value="ECO:0007669"/>
    <property type="project" value="UniProtKB-SubCell"/>
</dbReference>
<reference evidence="7 8" key="1">
    <citation type="journal article" date="2019" name="Front. Genet.">
        <title>Whole-Genome Sequencing of the Opportunistic Yeast Pathogen Candida inconspicua Uncovers Its Hybrid Origin.</title>
        <authorList>
            <person name="Mixao V."/>
            <person name="Hansen A.P."/>
            <person name="Saus E."/>
            <person name="Boekhout T."/>
            <person name="Lass-Florl C."/>
            <person name="Gabaldon T."/>
        </authorList>
    </citation>
    <scope>NUCLEOTIDE SEQUENCE [LARGE SCALE GENOMIC DNA]</scope>
    <source>
        <strain evidence="7 8">CBS 180</strain>
    </source>
</reference>
<sequence length="557" mass="65253">MMSNPKQRVKKRNYLDLTDYNDEPALKSKDAIESLTQSSLYQQLRWKQLLVLYIIAFWIIYYFERLKPYFVIKSCMWDNWEDWPTTSSPYHSIIIGDAQIVDPNSYPNSTRIRLELTRFFSDNYLHRNYNIYTKLLKPDSIVFVGDLFDGGREWNDTEWISEYKRFNKIFNQVKGVQQFRQVPGNHDIGFGNDIDFERYSRFKAFFGNGDEVITIGNHSLVLLDTVSLSCHEDKRVSRTPREFLNSFRDTNPYMNLPRIVVSHVPMYRFTELQTCGPLRESKKPFPVARGKQYQTVLEYDMSQEIVNYIKPSIIFSGDDHDYCHVRYPFDKQYSRNAEDYEFHVGEVAGEVYSDEITVKSSSMTSGIKRPAIQLLSLWNPEDNTDIKTAPGPQGLNTVHSGTASTHLCYLPSPYQPLWHYIIYTAFSTFWIFICTVKVQFGRQLNSSLRNWVQNLKKVACGNLEGNNRIIDKTSQRENISLMEKFIDFTFLDWNVETISNPRKFYVNSVTTVFFILRITRFNPDNSTKNEQVKIESVNIIHFRIKVHKGLVSSDSET</sequence>
<organism evidence="7 8">
    <name type="scientific">Pichia inconspicua</name>
    <dbReference type="NCBI Taxonomy" id="52247"/>
    <lineage>
        <taxon>Eukaryota</taxon>
        <taxon>Fungi</taxon>
        <taxon>Dikarya</taxon>
        <taxon>Ascomycota</taxon>
        <taxon>Saccharomycotina</taxon>
        <taxon>Pichiomycetes</taxon>
        <taxon>Pichiales</taxon>
        <taxon>Pichiaceae</taxon>
        <taxon>Pichia</taxon>
    </lineage>
</organism>
<evidence type="ECO:0000256" key="1">
    <source>
        <dbReference type="ARBA" id="ARBA00004141"/>
    </source>
</evidence>
<dbReference type="Proteomes" id="UP000307173">
    <property type="component" value="Unassembled WGS sequence"/>
</dbReference>
<feature type="transmembrane region" description="Helical" evidence="5">
    <location>
        <begin position="46"/>
        <end position="63"/>
    </location>
</feature>
<dbReference type="OrthoDB" id="5977743at2759"/>
<feature type="domain" description="Calcineurin-like phosphoesterase" evidence="6">
    <location>
        <begin position="124"/>
        <end position="321"/>
    </location>
</feature>
<dbReference type="EMBL" id="SELW01000039">
    <property type="protein sequence ID" value="TID31241.1"/>
    <property type="molecule type" value="Genomic_DNA"/>
</dbReference>
<name>A0A4T0X6U6_9ASCO</name>
<evidence type="ECO:0000256" key="5">
    <source>
        <dbReference type="SAM" id="Phobius"/>
    </source>
</evidence>
<dbReference type="Pfam" id="PF00149">
    <property type="entry name" value="Metallophos"/>
    <property type="match status" value="1"/>
</dbReference>
<dbReference type="InterPro" id="IPR004843">
    <property type="entry name" value="Calcineurin-like_PHP"/>
</dbReference>
<evidence type="ECO:0000256" key="2">
    <source>
        <dbReference type="ARBA" id="ARBA00022692"/>
    </source>
</evidence>
<dbReference type="GO" id="GO:0006506">
    <property type="term" value="P:GPI anchor biosynthetic process"/>
    <property type="evidence" value="ECO:0007669"/>
    <property type="project" value="InterPro"/>
</dbReference>